<dbReference type="RefSeq" id="WP_106736253.1">
    <property type="nucleotide sequence ID" value="NZ_CP027657.1"/>
</dbReference>
<protein>
    <submittedName>
        <fullName evidence="1">Carbon-nitrogen hydrolase family protein</fullName>
    </submittedName>
</protein>
<organism evidence="1 2">
    <name type="scientific">Ectopseudomonas mendocina</name>
    <name type="common">Pseudomonas mendocina</name>
    <dbReference type="NCBI Taxonomy" id="300"/>
    <lineage>
        <taxon>Bacteria</taxon>
        <taxon>Pseudomonadati</taxon>
        <taxon>Pseudomonadota</taxon>
        <taxon>Gammaproteobacteria</taxon>
        <taxon>Pseudomonadales</taxon>
        <taxon>Pseudomonadaceae</taxon>
        <taxon>Ectopseudomonas</taxon>
    </lineage>
</organism>
<dbReference type="SUPFAM" id="SSF56317">
    <property type="entry name" value="Carbon-nitrogen hydrolase"/>
    <property type="match status" value="1"/>
</dbReference>
<dbReference type="STRING" id="1001585.MDS_3232"/>
<sequence length="341" mass="37169">MRLLITLLLSLALLAGLGSYAYWIEQRPSGHYLSDLRSQIALDLGQPGPRGNLLGIQPELFAADYQSLDRLRLKLAAYLDRAREQGMLSERTVVVLPEHIGTWLLAVGEKEEFYRASDRHQALHWLAASNPLDFLGALLSAEGDTRLDDALLRTKAKAMARDYQQLFGELARDYGITLVAGSIVLPEPRVELGRLEVGRGPLYNVSLVFDQAGNPLGQPQRHLFSASALTTTAPSVLQVLDTPAGKLGVLLGGDASQLTGEKSLAGEQVELLAMPSDLQSHSNDMQLNQQLQTQGIRAGLKVHLRGRLWERSGQSQAQAFDAGQLSQGANDPGAQLINLWL</sequence>
<name>A0A2R3QI57_ECTME</name>
<dbReference type="EMBL" id="CP027657">
    <property type="protein sequence ID" value="AVO51397.1"/>
    <property type="molecule type" value="Genomic_DNA"/>
</dbReference>
<evidence type="ECO:0000313" key="2">
    <source>
        <dbReference type="Proteomes" id="UP000238327"/>
    </source>
</evidence>
<dbReference type="PANTHER" id="PTHR43674:SF13">
    <property type="entry name" value="CN HYDROLASE DOMAIN-CONTAINING PROTEIN"/>
    <property type="match status" value="1"/>
</dbReference>
<evidence type="ECO:0000313" key="1">
    <source>
        <dbReference type="EMBL" id="AVO51397.1"/>
    </source>
</evidence>
<accession>A0A2R3QI57</accession>
<keyword evidence="1" id="KW-0378">Hydrolase</keyword>
<reference evidence="1 2" key="1">
    <citation type="submission" date="2018-03" db="EMBL/GenBank/DDBJ databases">
        <title>Complete genome sequence and methylome analysis of Pseudomonas mendocina NEB 698.</title>
        <authorList>
            <person name="Morgan R.D."/>
        </authorList>
    </citation>
    <scope>NUCLEOTIDE SEQUENCE [LARGE SCALE GENOMIC DNA]</scope>
    <source>
        <strain evidence="1 2">NEB698</strain>
    </source>
</reference>
<dbReference type="GO" id="GO:0016811">
    <property type="term" value="F:hydrolase activity, acting on carbon-nitrogen (but not peptide) bonds, in linear amides"/>
    <property type="evidence" value="ECO:0007669"/>
    <property type="project" value="TreeGrafter"/>
</dbReference>
<dbReference type="Proteomes" id="UP000238327">
    <property type="component" value="Chromosome"/>
</dbReference>
<dbReference type="Gene3D" id="3.60.110.10">
    <property type="entry name" value="Carbon-nitrogen hydrolase"/>
    <property type="match status" value="1"/>
</dbReference>
<gene>
    <name evidence="1" type="ORF">C7A17_00985</name>
</gene>
<dbReference type="PANTHER" id="PTHR43674">
    <property type="entry name" value="NITRILASE C965.09-RELATED"/>
    <property type="match status" value="1"/>
</dbReference>
<dbReference type="InterPro" id="IPR050345">
    <property type="entry name" value="Aliph_Amidase/BUP"/>
</dbReference>
<dbReference type="AlphaFoldDB" id="A0A2R3QI57"/>
<proteinExistence type="predicted"/>
<dbReference type="InterPro" id="IPR036526">
    <property type="entry name" value="C-N_Hydrolase_sf"/>
</dbReference>
<dbReference type="OrthoDB" id="6930495at2"/>